<keyword evidence="4" id="KW-1185">Reference proteome</keyword>
<evidence type="ECO:0000259" key="2">
    <source>
        <dbReference type="PROSITE" id="PS50188"/>
    </source>
</evidence>
<comment type="caution">
    <text evidence="3">The sequence shown here is derived from an EMBL/GenBank/DDBJ whole genome shotgun (WGS) entry which is preliminary data.</text>
</comment>
<dbReference type="Proteomes" id="UP001153148">
    <property type="component" value="Unassembled WGS sequence"/>
</dbReference>
<dbReference type="Gene3D" id="2.60.120.920">
    <property type="match status" value="1"/>
</dbReference>
<dbReference type="InterPro" id="IPR043136">
    <property type="entry name" value="B30.2/SPRY_sf"/>
</dbReference>
<organism evidence="3 4">
    <name type="scientific">Timema podura</name>
    <name type="common">Walking stick</name>
    <dbReference type="NCBI Taxonomy" id="61482"/>
    <lineage>
        <taxon>Eukaryota</taxon>
        <taxon>Metazoa</taxon>
        <taxon>Ecdysozoa</taxon>
        <taxon>Arthropoda</taxon>
        <taxon>Hexapoda</taxon>
        <taxon>Insecta</taxon>
        <taxon>Pterygota</taxon>
        <taxon>Neoptera</taxon>
        <taxon>Polyneoptera</taxon>
        <taxon>Phasmatodea</taxon>
        <taxon>Timematodea</taxon>
        <taxon>Timematoidea</taxon>
        <taxon>Timematidae</taxon>
        <taxon>Timema</taxon>
    </lineage>
</organism>
<gene>
    <name evidence="3" type="ORF">TPAB3V08_LOCUS3032</name>
</gene>
<dbReference type="InterPro" id="IPR003877">
    <property type="entry name" value="SPRY_dom"/>
</dbReference>
<accession>A0ABN7NJW0</accession>
<dbReference type="PANTHER" id="PTHR12245">
    <property type="entry name" value="SPRY DOMAIN CONTAINING SOCS BOX PROTEIN"/>
    <property type="match status" value="1"/>
</dbReference>
<dbReference type="PROSITE" id="PS50188">
    <property type="entry name" value="B302_SPRY"/>
    <property type="match status" value="1"/>
</dbReference>
<proteinExistence type="predicted"/>
<evidence type="ECO:0000256" key="1">
    <source>
        <dbReference type="SAM" id="MobiDB-lite"/>
    </source>
</evidence>
<dbReference type="InterPro" id="IPR013320">
    <property type="entry name" value="ConA-like_dom_sf"/>
</dbReference>
<feature type="domain" description="B30.2/SPRY" evidence="2">
    <location>
        <begin position="37"/>
        <end position="194"/>
    </location>
</feature>
<evidence type="ECO:0000313" key="4">
    <source>
        <dbReference type="Proteomes" id="UP001153148"/>
    </source>
</evidence>
<sequence>MVRMTYSRGGVKSVNRESPQPYKPVIPRELAQDFARPARLDILLDMPPASRDCQVKHAWNSEDRSLNIFVKDDDKLTFHRHPVAQSTDCIRGKVGLTKGLHVWEVHWSTRQRGTHAVVGVATQDAPLHSVGYQSLVGSNDQSWGWDLGRNKLYHDSKNNAGVTYPALLKPDETFIVPDKFLDLCEVIPLIHNDK</sequence>
<dbReference type="Pfam" id="PF00622">
    <property type="entry name" value="SPRY"/>
    <property type="match status" value="1"/>
</dbReference>
<feature type="region of interest" description="Disordered" evidence="1">
    <location>
        <begin position="1"/>
        <end position="23"/>
    </location>
</feature>
<dbReference type="SUPFAM" id="SSF49899">
    <property type="entry name" value="Concanavalin A-like lectins/glucanases"/>
    <property type="match status" value="1"/>
</dbReference>
<dbReference type="InterPro" id="IPR050672">
    <property type="entry name" value="FBXO45-Fsn/SPSB_families"/>
</dbReference>
<dbReference type="EMBL" id="CAJPIN010003281">
    <property type="protein sequence ID" value="CAG2056035.1"/>
    <property type="molecule type" value="Genomic_DNA"/>
</dbReference>
<dbReference type="InterPro" id="IPR001870">
    <property type="entry name" value="B30.2/SPRY"/>
</dbReference>
<name>A0ABN7NJW0_TIMPD</name>
<evidence type="ECO:0000313" key="3">
    <source>
        <dbReference type="EMBL" id="CAG2056035.1"/>
    </source>
</evidence>
<dbReference type="PANTHER" id="PTHR12245:SF11">
    <property type="entry name" value="PROTEIN GUSTAVUS"/>
    <property type="match status" value="1"/>
</dbReference>
<protein>
    <recommendedName>
        <fullName evidence="2">B30.2/SPRY domain-containing protein</fullName>
    </recommendedName>
</protein>
<reference evidence="3" key="1">
    <citation type="submission" date="2021-03" db="EMBL/GenBank/DDBJ databases">
        <authorList>
            <person name="Tran Van P."/>
        </authorList>
    </citation>
    <scope>NUCLEOTIDE SEQUENCE</scope>
</reference>